<protein>
    <submittedName>
        <fullName evidence="1">Uncharacterized protein</fullName>
    </submittedName>
</protein>
<organism evidence="1">
    <name type="scientific">Anopheles atroparvus</name>
    <name type="common">European mosquito</name>
    <dbReference type="NCBI Taxonomy" id="41427"/>
    <lineage>
        <taxon>Eukaryota</taxon>
        <taxon>Metazoa</taxon>
        <taxon>Ecdysozoa</taxon>
        <taxon>Arthropoda</taxon>
        <taxon>Hexapoda</taxon>
        <taxon>Insecta</taxon>
        <taxon>Pterygota</taxon>
        <taxon>Neoptera</taxon>
        <taxon>Endopterygota</taxon>
        <taxon>Diptera</taxon>
        <taxon>Nematocera</taxon>
        <taxon>Culicoidea</taxon>
        <taxon>Culicidae</taxon>
        <taxon>Anophelinae</taxon>
        <taxon>Anopheles</taxon>
    </lineage>
</organism>
<dbReference type="VEuPathDB" id="VectorBase:AATE012410"/>
<dbReference type="AlphaFoldDB" id="A0A182J6Q9"/>
<accession>A0A182J6Q9</accession>
<proteinExistence type="predicted"/>
<name>A0A182J6Q9_ANOAO</name>
<sequence length="150" mass="16895">MSRNEKRIEVSVVLLRQRLVCFLAARSSVHLDDSLPKWRRLVCHGFAKGFGFQPVHAWLRGCPTHGRIHSRPPARTFVRAIDIIKLVSLRFDSLCDQDSPLQAGGRNENCLGKKTSPTRSNNKNKITFASMMMMLLLLLLLLLLLGSATD</sequence>
<evidence type="ECO:0000313" key="1">
    <source>
        <dbReference type="EnsemblMetazoa" id="AATE012410-PA.1"/>
    </source>
</evidence>
<dbReference type="EnsemblMetazoa" id="AATE012410-RA">
    <property type="protein sequence ID" value="AATE012410-PA.1"/>
    <property type="gene ID" value="AATE012410"/>
</dbReference>
<reference evidence="1" key="1">
    <citation type="submission" date="2022-08" db="UniProtKB">
        <authorList>
            <consortium name="EnsemblMetazoa"/>
        </authorList>
    </citation>
    <scope>IDENTIFICATION</scope>
    <source>
        <strain evidence="1">EBRO</strain>
    </source>
</reference>